<sequence>MDNLTKQWSKLTISQREGPKFSLQDETVTFVSIITAKYLTKRALNPNAVVATFTPIWQSKRGFKINNLDKEYRAWLKASPWFGARNSVVEVPGFYLKKKEERLGQQWSDETGNSTTARVKQATLAANMTRDTYGNSPSDSFKFDSFQNNTYSAFMSTDPFHIENNTASPTHLHTDLGLFYTSNITFDKKLESIDHDLIKFDNPMHDMSLTTVQPSHMQP</sequence>
<evidence type="ECO:0000313" key="2">
    <source>
        <dbReference type="Proteomes" id="UP000594261"/>
    </source>
</evidence>
<evidence type="ECO:0000313" key="1">
    <source>
        <dbReference type="EnsemblPlants" id="QL02p049748:mrna"/>
    </source>
</evidence>
<name>A0A7N2KWW7_QUELO</name>
<dbReference type="Proteomes" id="UP000594261">
    <property type="component" value="Chromosome 2"/>
</dbReference>
<protein>
    <submittedName>
        <fullName evidence="1">Uncharacterized protein</fullName>
    </submittedName>
</protein>
<accession>A0A7N2KWW7</accession>
<reference evidence="2" key="1">
    <citation type="journal article" date="2016" name="G3 (Bethesda)">
        <title>First Draft Assembly and Annotation of the Genome of a California Endemic Oak Quercus lobata Nee (Fagaceae).</title>
        <authorList>
            <person name="Sork V.L."/>
            <person name="Fitz-Gibbon S.T."/>
            <person name="Puiu D."/>
            <person name="Crepeau M."/>
            <person name="Gugger P.F."/>
            <person name="Sherman R."/>
            <person name="Stevens K."/>
            <person name="Langley C.H."/>
            <person name="Pellegrini M."/>
            <person name="Salzberg S.L."/>
        </authorList>
    </citation>
    <scope>NUCLEOTIDE SEQUENCE [LARGE SCALE GENOMIC DNA]</scope>
    <source>
        <strain evidence="2">cv. SW786</strain>
    </source>
</reference>
<dbReference type="AlphaFoldDB" id="A0A7N2KWW7"/>
<dbReference type="Gramene" id="QL02p049748:mrna">
    <property type="protein sequence ID" value="QL02p049748:mrna"/>
    <property type="gene ID" value="QL02p049748"/>
</dbReference>
<reference evidence="1" key="2">
    <citation type="submission" date="2021-01" db="UniProtKB">
        <authorList>
            <consortium name="EnsemblPlants"/>
        </authorList>
    </citation>
    <scope>IDENTIFICATION</scope>
</reference>
<organism evidence="1 2">
    <name type="scientific">Quercus lobata</name>
    <name type="common">Valley oak</name>
    <dbReference type="NCBI Taxonomy" id="97700"/>
    <lineage>
        <taxon>Eukaryota</taxon>
        <taxon>Viridiplantae</taxon>
        <taxon>Streptophyta</taxon>
        <taxon>Embryophyta</taxon>
        <taxon>Tracheophyta</taxon>
        <taxon>Spermatophyta</taxon>
        <taxon>Magnoliopsida</taxon>
        <taxon>eudicotyledons</taxon>
        <taxon>Gunneridae</taxon>
        <taxon>Pentapetalae</taxon>
        <taxon>rosids</taxon>
        <taxon>fabids</taxon>
        <taxon>Fagales</taxon>
        <taxon>Fagaceae</taxon>
        <taxon>Quercus</taxon>
    </lineage>
</organism>
<dbReference type="InParanoid" id="A0A7N2KWW7"/>
<proteinExistence type="predicted"/>
<keyword evidence="2" id="KW-1185">Reference proteome</keyword>
<dbReference type="EnsemblPlants" id="QL02p049748:mrna">
    <property type="protein sequence ID" value="QL02p049748:mrna"/>
    <property type="gene ID" value="QL02p049748"/>
</dbReference>